<keyword evidence="4 6" id="KW-0863">Zinc-finger</keyword>
<sequence>MIRFSLRKVTRSCWAEAPTVIINGPVNHIGFGLSSVRLSDMKRFSERRELARYLCRTRTIYDHEAHEDEDSRLMIARYLCRERLDHFAVEEGLMIARLPCSHLYHGDCIVQWLESNHLCPLCRYQMPTVEVEMEPPEPSRPPLHWNVLMMSVGGVLTAAACFALQMIEAKLKVKISDRLLCVVPLVAIFSSKLL</sequence>
<keyword evidence="3" id="KW-0479">Metal-binding</keyword>
<dbReference type="InterPro" id="IPR001841">
    <property type="entry name" value="Znf_RING"/>
</dbReference>
<dbReference type="PROSITE" id="PS50089">
    <property type="entry name" value="ZF_RING_2"/>
    <property type="match status" value="1"/>
</dbReference>
<accession>A0AAW1WSJ0</accession>
<dbReference type="GO" id="GO:0005737">
    <property type="term" value="C:cytoplasm"/>
    <property type="evidence" value="ECO:0007669"/>
    <property type="project" value="TreeGrafter"/>
</dbReference>
<name>A0AAW1WSJ0_RUBAR</name>
<dbReference type="GO" id="GO:0016567">
    <property type="term" value="P:protein ubiquitination"/>
    <property type="evidence" value="ECO:0007669"/>
    <property type="project" value="TreeGrafter"/>
</dbReference>
<dbReference type="GO" id="GO:0061630">
    <property type="term" value="F:ubiquitin protein ligase activity"/>
    <property type="evidence" value="ECO:0007669"/>
    <property type="project" value="UniProtKB-EC"/>
</dbReference>
<proteinExistence type="predicted"/>
<evidence type="ECO:0000256" key="1">
    <source>
        <dbReference type="ARBA" id="ARBA00000900"/>
    </source>
</evidence>
<protein>
    <recommendedName>
        <fullName evidence="2">RING-type E3 ubiquitin transferase</fullName>
        <ecNumber evidence="2">2.3.2.27</ecNumber>
    </recommendedName>
</protein>
<evidence type="ECO:0000256" key="2">
    <source>
        <dbReference type="ARBA" id="ARBA00012483"/>
    </source>
</evidence>
<keyword evidence="5" id="KW-0862">Zinc</keyword>
<organism evidence="8 9">
    <name type="scientific">Rubus argutus</name>
    <name type="common">Southern blackberry</name>
    <dbReference type="NCBI Taxonomy" id="59490"/>
    <lineage>
        <taxon>Eukaryota</taxon>
        <taxon>Viridiplantae</taxon>
        <taxon>Streptophyta</taxon>
        <taxon>Embryophyta</taxon>
        <taxon>Tracheophyta</taxon>
        <taxon>Spermatophyta</taxon>
        <taxon>Magnoliopsida</taxon>
        <taxon>eudicotyledons</taxon>
        <taxon>Gunneridae</taxon>
        <taxon>Pentapetalae</taxon>
        <taxon>rosids</taxon>
        <taxon>fabids</taxon>
        <taxon>Rosales</taxon>
        <taxon>Rosaceae</taxon>
        <taxon>Rosoideae</taxon>
        <taxon>Rosoideae incertae sedis</taxon>
        <taxon>Rubus</taxon>
    </lineage>
</organism>
<dbReference type="EC" id="2.3.2.27" evidence="2"/>
<dbReference type="AlphaFoldDB" id="A0AAW1WSJ0"/>
<evidence type="ECO:0000256" key="6">
    <source>
        <dbReference type="PROSITE-ProRule" id="PRU00175"/>
    </source>
</evidence>
<dbReference type="PANTHER" id="PTHR15710">
    <property type="entry name" value="E3 UBIQUITIN-PROTEIN LIGASE PRAJA"/>
    <property type="match status" value="1"/>
</dbReference>
<dbReference type="EMBL" id="JBEDUW010000005">
    <property type="protein sequence ID" value="KAK9927049.1"/>
    <property type="molecule type" value="Genomic_DNA"/>
</dbReference>
<dbReference type="Pfam" id="PF13639">
    <property type="entry name" value="zf-RING_2"/>
    <property type="match status" value="1"/>
</dbReference>
<dbReference type="InterPro" id="IPR013083">
    <property type="entry name" value="Znf_RING/FYVE/PHD"/>
</dbReference>
<evidence type="ECO:0000256" key="5">
    <source>
        <dbReference type="ARBA" id="ARBA00022833"/>
    </source>
</evidence>
<dbReference type="Proteomes" id="UP001457282">
    <property type="component" value="Unassembled WGS sequence"/>
</dbReference>
<dbReference type="Gene3D" id="3.30.40.10">
    <property type="entry name" value="Zinc/RING finger domain, C3HC4 (zinc finger)"/>
    <property type="match status" value="1"/>
</dbReference>
<reference evidence="8 9" key="1">
    <citation type="journal article" date="2023" name="G3 (Bethesda)">
        <title>A chromosome-length genome assembly and annotation of blackberry (Rubus argutus, cv. 'Hillquist').</title>
        <authorList>
            <person name="Bruna T."/>
            <person name="Aryal R."/>
            <person name="Dudchenko O."/>
            <person name="Sargent D.J."/>
            <person name="Mead D."/>
            <person name="Buti M."/>
            <person name="Cavallini A."/>
            <person name="Hytonen T."/>
            <person name="Andres J."/>
            <person name="Pham M."/>
            <person name="Weisz D."/>
            <person name="Mascagni F."/>
            <person name="Usai G."/>
            <person name="Natali L."/>
            <person name="Bassil N."/>
            <person name="Fernandez G.E."/>
            <person name="Lomsadze A."/>
            <person name="Armour M."/>
            <person name="Olukolu B."/>
            <person name="Poorten T."/>
            <person name="Britton C."/>
            <person name="Davik J."/>
            <person name="Ashrafi H."/>
            <person name="Aiden E.L."/>
            <person name="Borodovsky M."/>
            <person name="Worthington M."/>
        </authorList>
    </citation>
    <scope>NUCLEOTIDE SEQUENCE [LARGE SCALE GENOMIC DNA]</scope>
    <source>
        <strain evidence="8">PI 553951</strain>
    </source>
</reference>
<keyword evidence="9" id="KW-1185">Reference proteome</keyword>
<comment type="catalytic activity">
    <reaction evidence="1">
        <text>S-ubiquitinyl-[E2 ubiquitin-conjugating enzyme]-L-cysteine + [acceptor protein]-L-lysine = [E2 ubiquitin-conjugating enzyme]-L-cysteine + N(6)-ubiquitinyl-[acceptor protein]-L-lysine.</text>
        <dbReference type="EC" id="2.3.2.27"/>
    </reaction>
</comment>
<gene>
    <name evidence="8" type="ORF">M0R45_024254</name>
</gene>
<evidence type="ECO:0000313" key="8">
    <source>
        <dbReference type="EMBL" id="KAK9927049.1"/>
    </source>
</evidence>
<dbReference type="SUPFAM" id="SSF57850">
    <property type="entry name" value="RING/U-box"/>
    <property type="match status" value="1"/>
</dbReference>
<feature type="domain" description="RING-type" evidence="7">
    <location>
        <begin position="79"/>
        <end position="123"/>
    </location>
</feature>
<comment type="caution">
    <text evidence="8">The sequence shown here is derived from an EMBL/GenBank/DDBJ whole genome shotgun (WGS) entry which is preliminary data.</text>
</comment>
<evidence type="ECO:0000256" key="4">
    <source>
        <dbReference type="ARBA" id="ARBA00022771"/>
    </source>
</evidence>
<evidence type="ECO:0000256" key="3">
    <source>
        <dbReference type="ARBA" id="ARBA00022723"/>
    </source>
</evidence>
<dbReference type="PANTHER" id="PTHR15710:SF196">
    <property type="entry name" value="F6A14.12 PROTEIN-RELATED"/>
    <property type="match status" value="1"/>
</dbReference>
<dbReference type="GO" id="GO:0008270">
    <property type="term" value="F:zinc ion binding"/>
    <property type="evidence" value="ECO:0007669"/>
    <property type="project" value="UniProtKB-KW"/>
</dbReference>
<evidence type="ECO:0000313" key="9">
    <source>
        <dbReference type="Proteomes" id="UP001457282"/>
    </source>
</evidence>
<evidence type="ECO:0000259" key="7">
    <source>
        <dbReference type="PROSITE" id="PS50089"/>
    </source>
</evidence>